<reference evidence="1 2" key="1">
    <citation type="submission" date="2017-11" db="EMBL/GenBank/DDBJ databases">
        <title>The genome of Rhizophagus clarus HR1 reveals common genetic basis of auxotrophy among arbuscular mycorrhizal fungi.</title>
        <authorList>
            <person name="Kobayashi Y."/>
        </authorList>
    </citation>
    <scope>NUCLEOTIDE SEQUENCE [LARGE SCALE GENOMIC DNA]</scope>
    <source>
        <strain evidence="1 2">HR1</strain>
    </source>
</reference>
<name>A0A2Z6SBY2_9GLOM</name>
<dbReference type="Proteomes" id="UP000247702">
    <property type="component" value="Unassembled WGS sequence"/>
</dbReference>
<proteinExistence type="predicted"/>
<protein>
    <submittedName>
        <fullName evidence="1">Uncharacterized protein</fullName>
    </submittedName>
</protein>
<organism evidence="1 2">
    <name type="scientific">Rhizophagus clarus</name>
    <dbReference type="NCBI Taxonomy" id="94130"/>
    <lineage>
        <taxon>Eukaryota</taxon>
        <taxon>Fungi</taxon>
        <taxon>Fungi incertae sedis</taxon>
        <taxon>Mucoromycota</taxon>
        <taxon>Glomeromycotina</taxon>
        <taxon>Glomeromycetes</taxon>
        <taxon>Glomerales</taxon>
        <taxon>Glomeraceae</taxon>
        <taxon>Rhizophagus</taxon>
    </lineage>
</organism>
<evidence type="ECO:0000313" key="1">
    <source>
        <dbReference type="EMBL" id="GBC06832.1"/>
    </source>
</evidence>
<dbReference type="AlphaFoldDB" id="A0A2Z6SBY2"/>
<gene>
    <name evidence="1" type="ORF">RclHR1_07070014</name>
</gene>
<keyword evidence="2" id="KW-1185">Reference proteome</keyword>
<accession>A0A2Z6SBY2</accession>
<dbReference type="EMBL" id="BEXD01004101">
    <property type="protein sequence ID" value="GBC06832.1"/>
    <property type="molecule type" value="Genomic_DNA"/>
</dbReference>
<evidence type="ECO:0000313" key="2">
    <source>
        <dbReference type="Proteomes" id="UP000247702"/>
    </source>
</evidence>
<comment type="caution">
    <text evidence="1">The sequence shown here is derived from an EMBL/GenBank/DDBJ whole genome shotgun (WGS) entry which is preliminary data.</text>
</comment>
<sequence>MRGAHAIMEKQEKSKINNKSWQEVNMDLKFFRTKPIGFFHLTQLTSRARAIKNFRKRFDLAINRSEGDNSTLAYRTNHDTDLRIQQDFTSTMANIVSIAGEIKSDDNKENVFDIEKHSNRKHQLDDVLDNEIPVDSVPSVTKKVKSEDNDVKEKHEAIYIRSVHLAHKVYPFFYV</sequence>